<dbReference type="Proteomes" id="UP000030747">
    <property type="component" value="Unassembled WGS sequence"/>
</dbReference>
<dbReference type="AlphaFoldDB" id="U6KVV6"/>
<protein>
    <submittedName>
        <fullName evidence="2">Uncharacterized protein</fullName>
    </submittedName>
</protein>
<feature type="region of interest" description="Disordered" evidence="1">
    <location>
        <begin position="1"/>
        <end position="40"/>
    </location>
</feature>
<keyword evidence="3" id="KW-1185">Reference proteome</keyword>
<evidence type="ECO:0000313" key="2">
    <source>
        <dbReference type="EMBL" id="CDJ40469.1"/>
    </source>
</evidence>
<accession>U6KVV6</accession>
<dbReference type="OrthoDB" id="10492934at2759"/>
<dbReference type="VEuPathDB" id="ToxoDB:ETH_00019525"/>
<evidence type="ECO:0000256" key="1">
    <source>
        <dbReference type="SAM" id="MobiDB-lite"/>
    </source>
</evidence>
<proteinExistence type="predicted"/>
<sequence>MADQKADKAKKHMKCGRSSCPQDRGRDELRRGESSKGCPPGVHTLHGCKCTAQSLVFFGRPAFLGPLKRIYRAAYSPQVTAEDPMGQETLRKYDTIADSTKEAAQRQ</sequence>
<name>U6KVV6_EIMTE</name>
<evidence type="ECO:0000313" key="3">
    <source>
        <dbReference type="Proteomes" id="UP000030747"/>
    </source>
</evidence>
<dbReference type="EMBL" id="HG675163">
    <property type="protein sequence ID" value="CDJ40469.1"/>
    <property type="molecule type" value="Genomic_DNA"/>
</dbReference>
<feature type="compositionally biased region" description="Basic and acidic residues" evidence="1">
    <location>
        <begin position="23"/>
        <end position="34"/>
    </location>
</feature>
<organism evidence="2 3">
    <name type="scientific">Eimeria tenella</name>
    <name type="common">Coccidian parasite</name>
    <dbReference type="NCBI Taxonomy" id="5802"/>
    <lineage>
        <taxon>Eukaryota</taxon>
        <taxon>Sar</taxon>
        <taxon>Alveolata</taxon>
        <taxon>Apicomplexa</taxon>
        <taxon>Conoidasida</taxon>
        <taxon>Coccidia</taxon>
        <taxon>Eucoccidiorida</taxon>
        <taxon>Eimeriorina</taxon>
        <taxon>Eimeriidae</taxon>
        <taxon>Eimeria</taxon>
    </lineage>
</organism>
<dbReference type="GeneID" id="25253034"/>
<reference evidence="2" key="1">
    <citation type="submission" date="2013-10" db="EMBL/GenBank/DDBJ databases">
        <title>Genomic analysis of the causative agents of coccidiosis in chickens.</title>
        <authorList>
            <person name="Reid A.J."/>
            <person name="Blake D."/>
            <person name="Billington K."/>
            <person name="Browne H."/>
            <person name="Dunn M."/>
            <person name="Hung S."/>
            <person name="Kawahara F."/>
            <person name="Miranda-Saavedra D."/>
            <person name="Mourier T."/>
            <person name="Nagra H."/>
            <person name="Otto T.D."/>
            <person name="Rawlings N."/>
            <person name="Sanchez A."/>
            <person name="Sanders M."/>
            <person name="Subramaniam C."/>
            <person name="Tay Y."/>
            <person name="Dear P."/>
            <person name="Doerig C."/>
            <person name="Gruber A."/>
            <person name="Parkinson J."/>
            <person name="Shirley M."/>
            <person name="Wan K.L."/>
            <person name="Berriman M."/>
            <person name="Tomley F."/>
            <person name="Pain A."/>
        </authorList>
    </citation>
    <scope>NUCLEOTIDE SEQUENCE [LARGE SCALE GENOMIC DNA]</scope>
    <source>
        <strain evidence="2">Houghton</strain>
    </source>
</reference>
<reference evidence="2" key="2">
    <citation type="submission" date="2013-10" db="EMBL/GenBank/DDBJ databases">
        <authorList>
            <person name="Aslett M."/>
        </authorList>
    </citation>
    <scope>NUCLEOTIDE SEQUENCE [LARGE SCALE GENOMIC DNA]</scope>
    <source>
        <strain evidence="2">Houghton</strain>
    </source>
</reference>
<gene>
    <name evidence="2" type="ORF">ETH_00019525</name>
</gene>
<dbReference type="RefSeq" id="XP_013231219.1">
    <property type="nucleotide sequence ID" value="XM_013375765.1"/>
</dbReference>